<name>A0A6M3ISB8_9ZZZZ</name>
<proteinExistence type="predicted"/>
<accession>A0A6M3ISB8</accession>
<dbReference type="EMBL" id="MT141365">
    <property type="protein sequence ID" value="QJA59342.1"/>
    <property type="molecule type" value="Genomic_DNA"/>
</dbReference>
<protein>
    <submittedName>
        <fullName evidence="1">Uncharacterized protein</fullName>
    </submittedName>
</protein>
<evidence type="ECO:0000313" key="1">
    <source>
        <dbReference type="EMBL" id="QJA59342.1"/>
    </source>
</evidence>
<dbReference type="AlphaFoldDB" id="A0A6M3ISB8"/>
<gene>
    <name evidence="1" type="ORF">MM415B01308_0020</name>
</gene>
<sequence length="102" mass="12375">MEKLVEIKGSKDKYDDSVMYRFQCRCLTQQDAMDIRIDRGVETSKFIMLNFNLLNQSFCDRLKECWNILFGNWCWREFVVREEDYQSLSDIFDTTKKFDDLN</sequence>
<organism evidence="1">
    <name type="scientific">viral metagenome</name>
    <dbReference type="NCBI Taxonomy" id="1070528"/>
    <lineage>
        <taxon>unclassified sequences</taxon>
        <taxon>metagenomes</taxon>
        <taxon>organismal metagenomes</taxon>
    </lineage>
</organism>
<reference evidence="1" key="1">
    <citation type="submission" date="2020-03" db="EMBL/GenBank/DDBJ databases">
        <title>The deep terrestrial virosphere.</title>
        <authorList>
            <person name="Holmfeldt K."/>
            <person name="Nilsson E."/>
            <person name="Simone D."/>
            <person name="Lopez-Fernandez M."/>
            <person name="Wu X."/>
            <person name="de Brujin I."/>
            <person name="Lundin D."/>
            <person name="Andersson A."/>
            <person name="Bertilsson S."/>
            <person name="Dopson M."/>
        </authorList>
    </citation>
    <scope>NUCLEOTIDE SEQUENCE</scope>
    <source>
        <strain evidence="1">MM415B01308</strain>
    </source>
</reference>